<proteinExistence type="predicted"/>
<evidence type="ECO:0000313" key="1">
    <source>
        <dbReference type="EMBL" id="GKX64975.1"/>
    </source>
</evidence>
<comment type="caution">
    <text evidence="1">The sequence shown here is derived from an EMBL/GenBank/DDBJ whole genome shotgun (WGS) entry which is preliminary data.</text>
</comment>
<sequence length="227" mass="24593">MRHKLSSVLWGLAFIIAGVGFAGNSLNWWDFHLFFAGWWTLFIIIPCAISILENGFRTANSIGLLVGVILLLSEQHVIDNHIVGKLLWPVVLILIGLSIILGGSGRKHKISATINHDNAKGKPEYTTIFSKQEVNFSQEVFPGANLTSIFGGFSVNLSGAYVEKDVVIDITTIFGGVEVIVPPDVTVVVSSTPIFGGVSNHTRQSKSENSPVIYINATCIFGGVDIR</sequence>
<organism evidence="1 2">
    <name type="scientific">Inconstantimicrobium mannanitabidum</name>
    <dbReference type="NCBI Taxonomy" id="1604901"/>
    <lineage>
        <taxon>Bacteria</taxon>
        <taxon>Bacillati</taxon>
        <taxon>Bacillota</taxon>
        <taxon>Clostridia</taxon>
        <taxon>Eubacteriales</taxon>
        <taxon>Clostridiaceae</taxon>
        <taxon>Inconstantimicrobium</taxon>
    </lineage>
</organism>
<dbReference type="Proteomes" id="UP001058074">
    <property type="component" value="Unassembled WGS sequence"/>
</dbReference>
<dbReference type="EMBL" id="BROD01000001">
    <property type="protein sequence ID" value="GKX64975.1"/>
    <property type="molecule type" value="Genomic_DNA"/>
</dbReference>
<accession>A0ACB5R790</accession>
<gene>
    <name evidence="1" type="ORF">rsdtw13_02330</name>
</gene>
<keyword evidence="2" id="KW-1185">Reference proteome</keyword>
<evidence type="ECO:0000313" key="2">
    <source>
        <dbReference type="Proteomes" id="UP001058074"/>
    </source>
</evidence>
<name>A0ACB5R790_9CLOT</name>
<protein>
    <submittedName>
        <fullName evidence="1">Uncharacterized protein</fullName>
    </submittedName>
</protein>
<reference evidence="1" key="1">
    <citation type="journal article" date="2025" name="Int. J. Syst. Evol. Microbiol.">
        <title>Inconstantimicrobium mannanitabidum sp. nov., a novel member of the family Clostridiaceae isolated from anoxic soil under the treatment of reductive soil disinfestation.</title>
        <authorList>
            <person name="Ueki A."/>
            <person name="Tonouchi A."/>
            <person name="Honma S."/>
            <person name="Kaku N."/>
            <person name="Ueki K."/>
        </authorList>
    </citation>
    <scope>NUCLEOTIDE SEQUENCE</scope>
    <source>
        <strain evidence="1">TW13</strain>
    </source>
</reference>